<proteinExistence type="predicted"/>
<keyword evidence="2" id="KW-1185">Reference proteome</keyword>
<name>A0A1E1M6K7_RHYSE</name>
<reference evidence="2" key="1">
    <citation type="submission" date="2016-03" db="EMBL/GenBank/DDBJ databases">
        <authorList>
            <person name="Guldener U."/>
        </authorList>
    </citation>
    <scope>NUCLEOTIDE SEQUENCE [LARGE SCALE GENOMIC DNA]</scope>
</reference>
<evidence type="ECO:0000313" key="1">
    <source>
        <dbReference type="EMBL" id="CZT44734.1"/>
    </source>
</evidence>
<sequence length="467" mass="49345">MASSSADAADAVFWKAYGTAIKRTIGQITINEKTAFYLATKAQAGPPGGDGIFPSFTNEGLFQLGNNLLPPDQLFYSPSTLNSYIGQLQTYLHWVDVGGNPSDVNVTQVTNTLQDMNAAQIGLGKQLTLALADFKQQQDAGLAGTQTFAQWAPGNAVGYTMALQSYKSKAAAYQKAVSNAYGPLASQKLDDEAKLQKALDTLTSNTGFNMECVLGSPPSPREFNNAVSSGSQLPAPPGVLRPAYNAPGYITAIKKAQSVIGSGTKPSSSMQITYSQGTDVRETSFNQSAQSASVGFSYFPWISFNANASHETTTSSVSTQADASDITITLFYDDMSLVTINPSGSWDLGDVRTKYKGLLPGAPKEVQTLVKPTQLLLATRLGYKVKLGASSSKQFDSYYRDTVSGGGSVSIFGIPCSIGGDASRSTENTTHNLAWNSTTQEFTVDPTDNAGFATIVGLIGEKVTTGA</sequence>
<dbReference type="AlphaFoldDB" id="A0A1E1M6K7"/>
<dbReference type="Proteomes" id="UP000177625">
    <property type="component" value="Unassembled WGS sequence"/>
</dbReference>
<dbReference type="EMBL" id="FJVC01000185">
    <property type="protein sequence ID" value="CZT44734.1"/>
    <property type="molecule type" value="Genomic_DNA"/>
</dbReference>
<gene>
    <name evidence="1" type="ORF">RSE6_04949</name>
</gene>
<accession>A0A1E1M6K7</accession>
<protein>
    <submittedName>
        <fullName evidence="1">Uncharacterized protein</fullName>
    </submittedName>
</protein>
<organism evidence="1 2">
    <name type="scientific">Rhynchosporium secalis</name>
    <name type="common">Barley scald fungus</name>
    <dbReference type="NCBI Taxonomy" id="38038"/>
    <lineage>
        <taxon>Eukaryota</taxon>
        <taxon>Fungi</taxon>
        <taxon>Dikarya</taxon>
        <taxon>Ascomycota</taxon>
        <taxon>Pezizomycotina</taxon>
        <taxon>Leotiomycetes</taxon>
        <taxon>Helotiales</taxon>
        <taxon>Ploettnerulaceae</taxon>
        <taxon>Rhynchosporium</taxon>
    </lineage>
</organism>
<evidence type="ECO:0000313" key="2">
    <source>
        <dbReference type="Proteomes" id="UP000177625"/>
    </source>
</evidence>